<gene>
    <name evidence="2" type="ORF">HPP92_024019</name>
    <name evidence="1" type="ORF">HPP92_024467</name>
</gene>
<accession>A0A835PMJ2</accession>
<dbReference type="EMBL" id="JADCNL010000013">
    <property type="protein sequence ID" value="KAG0455175.1"/>
    <property type="molecule type" value="Genomic_DNA"/>
</dbReference>
<comment type="caution">
    <text evidence="1">The sequence shown here is derived from an EMBL/GenBank/DDBJ whole genome shotgun (WGS) entry which is preliminary data.</text>
</comment>
<dbReference type="EMBL" id="JADCNM010000013">
    <property type="protein sequence ID" value="KAG0456231.1"/>
    <property type="molecule type" value="Genomic_DNA"/>
</dbReference>
<sequence>MTSLQDVCAGVLDLRGDIMFHTNRPRVPLGHKRKVLRVTSELWTSHGIVDDGELGGADDQDH</sequence>
<evidence type="ECO:0000313" key="2">
    <source>
        <dbReference type="EMBL" id="KAG0456231.1"/>
    </source>
</evidence>
<proteinExistence type="predicted"/>
<dbReference type="Proteomes" id="UP000639772">
    <property type="component" value="Chromosome 13"/>
</dbReference>
<reference evidence="3 4" key="1">
    <citation type="journal article" date="2020" name="Nat. Food">
        <title>A phased Vanilla planifolia genome enables genetic improvement of flavour and production.</title>
        <authorList>
            <person name="Hasing T."/>
            <person name="Tang H."/>
            <person name="Brym M."/>
            <person name="Khazi F."/>
            <person name="Huang T."/>
            <person name="Chambers A.H."/>
        </authorList>
    </citation>
    <scope>NUCLEOTIDE SEQUENCE [LARGE SCALE GENOMIC DNA]</scope>
    <source>
        <tissue evidence="1">Leaf</tissue>
    </source>
</reference>
<organism evidence="1 3">
    <name type="scientific">Vanilla planifolia</name>
    <name type="common">Vanilla</name>
    <dbReference type="NCBI Taxonomy" id="51239"/>
    <lineage>
        <taxon>Eukaryota</taxon>
        <taxon>Viridiplantae</taxon>
        <taxon>Streptophyta</taxon>
        <taxon>Embryophyta</taxon>
        <taxon>Tracheophyta</taxon>
        <taxon>Spermatophyta</taxon>
        <taxon>Magnoliopsida</taxon>
        <taxon>Liliopsida</taxon>
        <taxon>Asparagales</taxon>
        <taxon>Orchidaceae</taxon>
        <taxon>Vanilloideae</taxon>
        <taxon>Vanilleae</taxon>
        <taxon>Vanilla</taxon>
    </lineage>
</organism>
<dbReference type="AlphaFoldDB" id="A0A835PMJ2"/>
<name>A0A835PMJ2_VANPL</name>
<keyword evidence="3" id="KW-1185">Reference proteome</keyword>
<protein>
    <submittedName>
        <fullName evidence="1">Uncharacterized protein</fullName>
    </submittedName>
</protein>
<dbReference type="Proteomes" id="UP000636800">
    <property type="component" value="Chromosome 13"/>
</dbReference>
<evidence type="ECO:0000313" key="3">
    <source>
        <dbReference type="Proteomes" id="UP000636800"/>
    </source>
</evidence>
<evidence type="ECO:0000313" key="4">
    <source>
        <dbReference type="Proteomes" id="UP000639772"/>
    </source>
</evidence>
<evidence type="ECO:0000313" key="1">
    <source>
        <dbReference type="EMBL" id="KAG0455175.1"/>
    </source>
</evidence>